<dbReference type="Gene3D" id="2.160.20.10">
    <property type="entry name" value="Single-stranded right-handed beta-helix, Pectin lyase-like"/>
    <property type="match status" value="2"/>
</dbReference>
<evidence type="ECO:0000313" key="1">
    <source>
        <dbReference type="EMBL" id="EIE21417.1"/>
    </source>
</evidence>
<keyword evidence="2" id="KW-1185">Reference proteome</keyword>
<dbReference type="AlphaFoldDB" id="I0YSP8"/>
<accession>I0YSP8</accession>
<evidence type="ECO:0008006" key="3">
    <source>
        <dbReference type="Google" id="ProtNLM"/>
    </source>
</evidence>
<dbReference type="InterPro" id="IPR011050">
    <property type="entry name" value="Pectin_lyase_fold/virulence"/>
</dbReference>
<comment type="caution">
    <text evidence="1">The sequence shown here is derived from an EMBL/GenBank/DDBJ whole genome shotgun (WGS) entry which is preliminary data.</text>
</comment>
<protein>
    <recommendedName>
        <fullName evidence="3">Right handed beta helix domain-containing protein</fullName>
    </recommendedName>
</protein>
<evidence type="ECO:0000313" key="2">
    <source>
        <dbReference type="Proteomes" id="UP000007264"/>
    </source>
</evidence>
<dbReference type="OrthoDB" id="5317056at2759"/>
<dbReference type="EMBL" id="AGSI01000012">
    <property type="protein sequence ID" value="EIE21417.1"/>
    <property type="molecule type" value="Genomic_DNA"/>
</dbReference>
<name>I0YSP8_COCSC</name>
<dbReference type="InterPro" id="IPR006626">
    <property type="entry name" value="PbH1"/>
</dbReference>
<gene>
    <name evidence="1" type="ORF">COCSUDRAFT_66875</name>
</gene>
<sequence>MTQREGTAVRRPGAEEFQHWQWPASTIADTRLAHSSASQDFRANRRRLLASSQSSAQAADGEGMIEYKPLGFNIDGDDFSKFFSRIRIGPGTYHVTANVQDQCHLYMRCGDEREDAFEIDFTGVFFYFTDYQHSGVQLENCTNVDLHGPYEQTYTNDQLDFAQGIIVGVNEDELEYTVEIDDGYPAERVMMFEPIAVSLFYNDTLLIKSPDPYMDIIVRKSDGRKKLGDRRYSFKASMVTPNVTVGNYFTARGQSGTVGLRLEKVKNTTARDFTIYHSGGFGVYEPFGQNNTFMNIQIRPFPLPLGRDGKLPMLSTTWDAIHMKGSHSGTLVKNNYIVNSGDDAIASSGFYYLVAATDPSKKGVVIASDREYTFNPGDLLTFYNQDSERLGTAKITKMYSVEAPKEVVGKTSKIGDIKYDDADFMQVFLDEWPASMNRLRTDDVVSSPSNNGNGFAFVNNTIGNLRGRGILCKSSNGVIAGNRMFNLKGFGIQMSPEHLWVESDFVNNVLVIDNTINSYGPGIWLGVDPSEWGTPGLYTNNYNVDFINNTIANCATTPFLLTSAAGITVTNTTFVNVLCTQSNTRNFGDWQVEGTLAMVANVKDVTFSGNSVIKDERCKHPYGNYNRPVAMVNATNVNGLVPRTPVDSLLQVEAP</sequence>
<dbReference type="RefSeq" id="XP_005645961.1">
    <property type="nucleotide sequence ID" value="XM_005645904.1"/>
</dbReference>
<dbReference type="Proteomes" id="UP000007264">
    <property type="component" value="Unassembled WGS sequence"/>
</dbReference>
<dbReference type="GeneID" id="17039401"/>
<dbReference type="SUPFAM" id="SSF51126">
    <property type="entry name" value="Pectin lyase-like"/>
    <property type="match status" value="1"/>
</dbReference>
<dbReference type="KEGG" id="csl:COCSUDRAFT_66875"/>
<dbReference type="SMART" id="SM00710">
    <property type="entry name" value="PbH1"/>
    <property type="match status" value="6"/>
</dbReference>
<dbReference type="eggNOG" id="ENOG502SX2B">
    <property type="taxonomic scope" value="Eukaryota"/>
</dbReference>
<reference evidence="1 2" key="1">
    <citation type="journal article" date="2012" name="Genome Biol.">
        <title>The genome of the polar eukaryotic microalga coccomyxa subellipsoidea reveals traits of cold adaptation.</title>
        <authorList>
            <person name="Blanc G."/>
            <person name="Agarkova I."/>
            <person name="Grimwood J."/>
            <person name="Kuo A."/>
            <person name="Brueggeman A."/>
            <person name="Dunigan D."/>
            <person name="Gurnon J."/>
            <person name="Ladunga I."/>
            <person name="Lindquist E."/>
            <person name="Lucas S."/>
            <person name="Pangilinan J."/>
            <person name="Proschold T."/>
            <person name="Salamov A."/>
            <person name="Schmutz J."/>
            <person name="Weeks D."/>
            <person name="Yamada T."/>
            <person name="Claverie J.M."/>
            <person name="Grigoriev I."/>
            <person name="Van Etten J."/>
            <person name="Lomsadze A."/>
            <person name="Borodovsky M."/>
        </authorList>
    </citation>
    <scope>NUCLEOTIDE SEQUENCE [LARGE SCALE GENOMIC DNA]</scope>
    <source>
        <strain evidence="1 2">C-169</strain>
    </source>
</reference>
<dbReference type="InterPro" id="IPR012334">
    <property type="entry name" value="Pectin_lyas_fold"/>
</dbReference>
<organism evidence="1 2">
    <name type="scientific">Coccomyxa subellipsoidea (strain C-169)</name>
    <name type="common">Green microalga</name>
    <dbReference type="NCBI Taxonomy" id="574566"/>
    <lineage>
        <taxon>Eukaryota</taxon>
        <taxon>Viridiplantae</taxon>
        <taxon>Chlorophyta</taxon>
        <taxon>core chlorophytes</taxon>
        <taxon>Trebouxiophyceae</taxon>
        <taxon>Trebouxiophyceae incertae sedis</taxon>
        <taxon>Coccomyxaceae</taxon>
        <taxon>Coccomyxa</taxon>
        <taxon>Coccomyxa subellipsoidea</taxon>
    </lineage>
</organism>
<proteinExistence type="predicted"/>